<feature type="compositionally biased region" description="Polar residues" evidence="13">
    <location>
        <begin position="1048"/>
        <end position="1079"/>
    </location>
</feature>
<name>A0A7L1XKX5_9AVES</name>
<evidence type="ECO:0000313" key="15">
    <source>
        <dbReference type="EMBL" id="NXP09504.1"/>
    </source>
</evidence>
<feature type="region of interest" description="Disordered" evidence="13">
    <location>
        <begin position="1"/>
        <end position="87"/>
    </location>
</feature>
<evidence type="ECO:0000256" key="1">
    <source>
        <dbReference type="ARBA" id="ARBA00001946"/>
    </source>
</evidence>
<dbReference type="InterPro" id="IPR050588">
    <property type="entry name" value="WNK_Ser-Thr_kinase"/>
</dbReference>
<feature type="compositionally biased region" description="Polar residues" evidence="13">
    <location>
        <begin position="1089"/>
        <end position="1099"/>
    </location>
</feature>
<dbReference type="SUPFAM" id="SSF56112">
    <property type="entry name" value="Protein kinase-like (PK-like)"/>
    <property type="match status" value="1"/>
</dbReference>
<evidence type="ECO:0000256" key="4">
    <source>
        <dbReference type="ARBA" id="ARBA00022490"/>
    </source>
</evidence>
<keyword evidence="5" id="KW-0723">Serine/threonine-protein kinase</keyword>
<dbReference type="Pfam" id="PF00069">
    <property type="entry name" value="Pkinase"/>
    <property type="match status" value="1"/>
</dbReference>
<dbReference type="PANTHER" id="PTHR13902">
    <property type="entry name" value="SERINE/THREONINE-PROTEIN KINASE WNK WITH NO LYSINE -RELATED"/>
    <property type="match status" value="1"/>
</dbReference>
<sequence length="2439" mass="255378">MSGGAADSGTPAPRFLAPPPPPPKNGSSSDSSIGEKLGAAADHGASGAGGVGGGAGSEGRSEEYRRRRHTMDKDSRGAAATEHRFFRRSVICDSNATALELPSLQPAAPSAPVSGGSAAPLVSPPECASRTSSIAVTAAQVPSLLQQPPPPAPLPLEGQSAQEPSVPKDAAPLLPKEEEDEATALPPTSAAGSTSAASREFEERRTQQEDIEELETKAVGISPDGRFLKFDIEIGRGSFKTVYKGLDTDTTVEVAWCELQDRKLSKSERQRFKEEAGMLKGLQHPNIVRFYDSWESTVKGKKCIVLVTELMTSGTLKTYLKRFKVMKIKVLRSWCRQILKGLQFLHTRTPPIIHRDLKCDNIFITGPTGSVKIGDLGLATLKRASFAKSVIGTPEFMAPEMYEEKYDESVDVYAFGMCMLEMATSEYPYSECQNAAQIYRRVTSGVKPASFDKVAIPEVKEIIEGCIRQNKGERYAIKDLLNHAFFQEETGVRVELAEEDDGEKIAIKLWLRIEDIKKLKGKYKDNEAIEFSFDLERDVPEDVAQEMVESGYVCEGDHKTMAKAIKDRVSLIKRKREQRQLVREEQEKKLQEEGSQKQQLEQQQPSSASHAGSKHPLSVTGTTPAPTTSASVSTQVEPEEPEADQHQQLQFQQPSISILSDGTVDSGQGSSVYTESCVSSQQTVSYGSQHDQSISTAAVQGYPASAGQVQSQQHGGYQPPAATQVQGQSASSSASVPSQPTQHTQQNAQQPASSQQPGQYQLQQPSVSAGAAPTQTVSQTQTSQIMPMPQAAAGTQLPVSQPVSIIQGEPQLPVAAPSLPQPSVAPSVPIGSHFLPMGQPLPTSMVPQFSVSQLPVAAPHVSVAQPGFQSLPISMAAGMNQPLLTLATTAAATAVPVGSTVVPSQLPTLMQPVAQLPSQVLPQLLQPAVQSVGLPVSIGQAAEASLPAGDALYQGFPSRLPPQYPGDSSVAPSSAVASVSIPSAVLSPPLPADAVAQPGYLAPVAQPYVEQNVLVPVGGLGGQVQVPQPTVSLAQQTSSASSQQAVLESTQGVSQTAPSETLPATQPAQSTPLASSMDSAHSDVASGLSDGNENVPTSSGRHEGRTTKRHMRRSVRSRSRHEKTARPKLRILNVSNKGDRVVECQLETHNRKMVTFKFDLDGDNPEEIASIMVQNEFILATERDSFVEQVREIIEKADEMLSEDVSVEPEGDQGLESMRTKDDGFFPGSQKLEFKQPDPTSSMPQRIGVPPSSFTQVVHSAGRRFIVSPVPESRLKEQNFFTSAVPGGKETPDIVAASPMHGPGMNLSHSASSLSLQQAFSEMGHGQMTEGPSTAPPVFNQTVPPFPPALSTMAGNGAAPASVVATSVSVPSSTGVSLPGSVTLPSEGAAVGAAPSVSVPSSISPPPASQSGQQSTGVASSVSAPASFSLPTASQPAQPVTGDAAPSISVPSSLALASTQVPSVTGVGGVAPAVTSQSAPQIVSSMAGPQTTVALSLPQNVALQLPQLSSSGSVSSLAETTVVSAPQSLPESGQSMDKSQLCSATGLSLPISAPLSSSVAASICGSVTQPVIHPLLVPSGITSTPVLPQIPGATPILPQVPLPGVLPQPVTNLPAVQQTLIHSQPQPAPLPNQPHVHCLEADADAQSKAPGIDDIKTLEEKLRSLFSEHGNVGTTHPSVSLETSLVMETTVTPGIPTTAVAPTKPLTSISTCIPPSSLPLGPTGLPVLTPVATPGQVITPVSYILASSSVATAVVKPGTSPSKPPLSRVPVLPVGSELPAGTPSSEPLPPFPGPSLTQSQQPLEDLDAKLRRTLSPETVPVTSAPACSVPSVASTTVTGLVSTATQSLKDASGGGEGGATAAPAGTGVLKMGRFQVSVAVDDVLKEGDKPEAKPVQFETTSTDSSSLSGSSPESTLVKQSSSRKSEAVTDSSLDVVDGIPQPVPVLQLPVDVGQPTKVGRFQVTTTTDQVGRFSVSKTQDEISCAEKEPMTLPLSVDLEQVASSAATPKKELESRQSPHMNGPSSEPEAAFLSGMAKDFDDGSGSPDSLQPMGSKISLPVQSLSNSFNSSYMSSDNESDIEDEDLKLELRWLREKHLKEIQELQSRQKQEIESLYMKLGKAPPAVIIPPAAPLSGRRRRPTKGKGSKSSRSSSQGNKSPQLSGNLSAQSAPSVLPPQQTLHPPGSVPETGQNHLLQPLKPSPSSENLYSAFTSDGALSVPSLSAPGQGCAKFNCASERVTFKPGGRRTRFLSTPCLALWKMVKKVCPCNQLCRTSSTNTVGATVNSQAPQSQPAALASSRKGTFTDDLHKLVDNWARDAMNLSGKKVGKGHSNYEGPGMARKFSAPGQLCISMTSSLGATPISASSATSLGPFTKAMCPPQQYGYPAASFAAPWSGTSGPAQPPLSQFQPVGATSLQSFNISNLQKSISNPPGSNLRTT</sequence>
<dbReference type="EC" id="2.7.11.1" evidence="3"/>
<feature type="compositionally biased region" description="Polar residues" evidence="13">
    <location>
        <begin position="1916"/>
        <end position="1932"/>
    </location>
</feature>
<feature type="compositionally biased region" description="Low complexity" evidence="13">
    <location>
        <begin position="2148"/>
        <end position="2158"/>
    </location>
</feature>
<evidence type="ECO:0000256" key="8">
    <source>
        <dbReference type="ARBA" id="ARBA00022741"/>
    </source>
</evidence>
<feature type="compositionally biased region" description="Basic residues" evidence="13">
    <location>
        <begin position="2135"/>
        <end position="2147"/>
    </location>
</feature>
<dbReference type="Pfam" id="PF24889">
    <property type="entry name" value="CCTL2_WNK"/>
    <property type="match status" value="1"/>
</dbReference>
<dbReference type="InterPro" id="IPR024678">
    <property type="entry name" value="Kinase_OSR1/WNK_CCT"/>
</dbReference>
<feature type="region of interest" description="Disordered" evidence="13">
    <location>
        <begin position="105"/>
        <end position="218"/>
    </location>
</feature>
<dbReference type="FunFam" id="3.10.20.90:FF:000007">
    <property type="entry name" value="Serine/threonine-protein kinase WNK1 isoform 1"/>
    <property type="match status" value="1"/>
</dbReference>
<evidence type="ECO:0000256" key="12">
    <source>
        <dbReference type="ARBA" id="ARBA00048679"/>
    </source>
</evidence>
<dbReference type="EMBL" id="VXBW01004663">
    <property type="protein sequence ID" value="NXP09504.1"/>
    <property type="molecule type" value="Genomic_DNA"/>
</dbReference>
<feature type="compositionally biased region" description="Basic and acidic residues" evidence="13">
    <location>
        <begin position="59"/>
        <end position="84"/>
    </location>
</feature>
<dbReference type="Pfam" id="PF12202">
    <property type="entry name" value="OSR1_C"/>
    <property type="match status" value="1"/>
</dbReference>
<dbReference type="InterPro" id="IPR000719">
    <property type="entry name" value="Prot_kinase_dom"/>
</dbReference>
<feature type="region of interest" description="Disordered" evidence="13">
    <location>
        <begin position="1281"/>
        <end position="1343"/>
    </location>
</feature>
<feature type="compositionally biased region" description="Low complexity" evidence="13">
    <location>
        <begin position="1392"/>
        <end position="1402"/>
    </location>
</feature>
<dbReference type="Proteomes" id="UP000565698">
    <property type="component" value="Unassembled WGS sequence"/>
</dbReference>
<evidence type="ECO:0000259" key="14">
    <source>
        <dbReference type="PROSITE" id="PS50011"/>
    </source>
</evidence>
<feature type="region of interest" description="Disordered" evidence="13">
    <location>
        <begin position="1885"/>
        <end position="1932"/>
    </location>
</feature>
<dbReference type="FunFam" id="1.10.510.10:FF:000006">
    <property type="entry name" value="Serine/threonine-protein kinase WNK1 isoform 2"/>
    <property type="match status" value="1"/>
</dbReference>
<feature type="compositionally biased region" description="Low complexity" evidence="13">
    <location>
        <begin position="105"/>
        <end position="120"/>
    </location>
</feature>
<evidence type="ECO:0000256" key="13">
    <source>
        <dbReference type="SAM" id="MobiDB-lite"/>
    </source>
</evidence>
<dbReference type="GO" id="GO:0005737">
    <property type="term" value="C:cytoplasm"/>
    <property type="evidence" value="ECO:0007669"/>
    <property type="project" value="UniProtKB-SubCell"/>
</dbReference>
<evidence type="ECO:0000256" key="11">
    <source>
        <dbReference type="ARBA" id="ARBA00047899"/>
    </source>
</evidence>
<organism evidence="15 16">
    <name type="scientific">Thinocorus orbignyianus</name>
    <dbReference type="NCBI Taxonomy" id="161742"/>
    <lineage>
        <taxon>Eukaryota</taxon>
        <taxon>Metazoa</taxon>
        <taxon>Chordata</taxon>
        <taxon>Craniata</taxon>
        <taxon>Vertebrata</taxon>
        <taxon>Euteleostomi</taxon>
        <taxon>Archelosauria</taxon>
        <taxon>Archosauria</taxon>
        <taxon>Dinosauria</taxon>
        <taxon>Saurischia</taxon>
        <taxon>Theropoda</taxon>
        <taxon>Coelurosauria</taxon>
        <taxon>Aves</taxon>
        <taxon>Neognathae</taxon>
        <taxon>Neoaves</taxon>
        <taxon>Aequornithes</taxon>
        <taxon>Ciconiiformes</taxon>
        <taxon>Thinocoridae</taxon>
        <taxon>Thinocorus</taxon>
    </lineage>
</organism>
<feature type="compositionally biased region" description="Low complexity" evidence="13">
    <location>
        <begin position="1307"/>
        <end position="1321"/>
    </location>
</feature>
<proteinExistence type="predicted"/>
<feature type="domain" description="Protein kinase" evidence="14">
    <location>
        <begin position="228"/>
        <end position="486"/>
    </location>
</feature>
<feature type="compositionally biased region" description="Low complexity" evidence="13">
    <location>
        <begin position="1899"/>
        <end position="1915"/>
    </location>
</feature>
<feature type="compositionally biased region" description="Basic and acidic residues" evidence="13">
    <location>
        <begin position="580"/>
        <end position="595"/>
    </location>
</feature>
<accession>A0A7L1XKX5</accession>
<evidence type="ECO:0000256" key="9">
    <source>
        <dbReference type="ARBA" id="ARBA00022777"/>
    </source>
</evidence>
<comment type="subcellular location">
    <subcellularLocation>
        <location evidence="2">Cytoplasm</location>
    </subcellularLocation>
</comment>
<dbReference type="PROSITE" id="PS50011">
    <property type="entry name" value="PROTEIN_KINASE_DOM"/>
    <property type="match status" value="1"/>
</dbReference>
<feature type="non-terminal residue" evidence="15">
    <location>
        <position position="1"/>
    </location>
</feature>
<comment type="cofactor">
    <cofactor evidence="1">
        <name>Mg(2+)</name>
        <dbReference type="ChEBI" id="CHEBI:18420"/>
    </cofactor>
</comment>
<feature type="compositionally biased region" description="Polar residues" evidence="13">
    <location>
        <begin position="2159"/>
        <end position="2180"/>
    </location>
</feature>
<feature type="non-terminal residue" evidence="15">
    <location>
        <position position="2439"/>
    </location>
</feature>
<keyword evidence="6" id="KW-0597">Phosphoprotein</keyword>
<dbReference type="Gene3D" id="3.10.20.90">
    <property type="entry name" value="Phosphatidylinositol 3-kinase Catalytic Subunit, Chain A, domain 1"/>
    <property type="match status" value="2"/>
</dbReference>
<dbReference type="GO" id="GO:0004674">
    <property type="term" value="F:protein serine/threonine kinase activity"/>
    <property type="evidence" value="ECO:0007669"/>
    <property type="project" value="UniProtKB-KW"/>
</dbReference>
<dbReference type="InterPro" id="IPR011009">
    <property type="entry name" value="Kinase-like_dom_sf"/>
</dbReference>
<feature type="compositionally biased region" description="Low complexity" evidence="13">
    <location>
        <begin position="1409"/>
        <end position="1429"/>
    </location>
</feature>
<keyword evidence="8" id="KW-0547">Nucleotide-binding</keyword>
<comment type="caution">
    <text evidence="15">The sequence shown here is derived from an EMBL/GenBank/DDBJ whole genome shotgun (WGS) entry which is preliminary data.</text>
</comment>
<keyword evidence="9 15" id="KW-0418">Kinase</keyword>
<feature type="region of interest" description="Disordered" evidence="13">
    <location>
        <begin position="1042"/>
        <end position="1127"/>
    </location>
</feature>
<feature type="compositionally biased region" description="Gly residues" evidence="13">
    <location>
        <begin position="46"/>
        <end position="57"/>
    </location>
</feature>
<feature type="region of interest" description="Disordered" evidence="13">
    <location>
        <begin position="1392"/>
        <end position="1447"/>
    </location>
</feature>
<dbReference type="InterPro" id="IPR008271">
    <property type="entry name" value="Ser/Thr_kinase_AS"/>
</dbReference>
<feature type="region of interest" description="Disordered" evidence="13">
    <location>
        <begin position="1755"/>
        <end position="1800"/>
    </location>
</feature>
<keyword evidence="4" id="KW-0963">Cytoplasm</keyword>
<dbReference type="CDD" id="cd14030">
    <property type="entry name" value="STKc_WNK1"/>
    <property type="match status" value="1"/>
</dbReference>
<feature type="compositionally biased region" description="Low complexity" evidence="13">
    <location>
        <begin position="618"/>
        <end position="634"/>
    </location>
</feature>
<comment type="catalytic activity">
    <reaction evidence="11">
        <text>L-threonyl-[protein] + ATP = O-phospho-L-threonyl-[protein] + ADP + H(+)</text>
        <dbReference type="Rhea" id="RHEA:46608"/>
        <dbReference type="Rhea" id="RHEA-COMP:11060"/>
        <dbReference type="Rhea" id="RHEA-COMP:11605"/>
        <dbReference type="ChEBI" id="CHEBI:15378"/>
        <dbReference type="ChEBI" id="CHEBI:30013"/>
        <dbReference type="ChEBI" id="CHEBI:30616"/>
        <dbReference type="ChEBI" id="CHEBI:61977"/>
        <dbReference type="ChEBI" id="CHEBI:456216"/>
        <dbReference type="EC" id="2.7.11.1"/>
    </reaction>
</comment>
<evidence type="ECO:0000256" key="5">
    <source>
        <dbReference type="ARBA" id="ARBA00022527"/>
    </source>
</evidence>
<dbReference type="InterPro" id="IPR056865">
    <property type="entry name" value="CCTL2_WNK"/>
</dbReference>
<evidence type="ECO:0000256" key="10">
    <source>
        <dbReference type="ARBA" id="ARBA00022840"/>
    </source>
</evidence>
<protein>
    <recommendedName>
        <fullName evidence="3">non-specific serine/threonine protein kinase</fullName>
        <ecNumber evidence="3">2.7.11.1</ecNumber>
    </recommendedName>
</protein>
<evidence type="ECO:0000256" key="6">
    <source>
        <dbReference type="ARBA" id="ARBA00022553"/>
    </source>
</evidence>
<dbReference type="OrthoDB" id="4062651at2759"/>
<dbReference type="GO" id="GO:0005524">
    <property type="term" value="F:ATP binding"/>
    <property type="evidence" value="ECO:0007669"/>
    <property type="project" value="UniProtKB-KW"/>
</dbReference>
<dbReference type="SMART" id="SM00220">
    <property type="entry name" value="S_TKc"/>
    <property type="match status" value="1"/>
</dbReference>
<gene>
    <name evidence="15" type="primary">Wnk1</name>
    <name evidence="15" type="ORF">THIORB_R08774</name>
</gene>
<feature type="compositionally biased region" description="Low complexity" evidence="13">
    <location>
        <begin position="721"/>
        <end position="766"/>
    </location>
</feature>
<dbReference type="Gene3D" id="3.30.200.20">
    <property type="entry name" value="Phosphorylase Kinase, domain 1"/>
    <property type="match status" value="1"/>
</dbReference>
<keyword evidence="10" id="KW-0067">ATP-binding</keyword>
<feature type="compositionally biased region" description="Low complexity" evidence="13">
    <location>
        <begin position="774"/>
        <end position="784"/>
    </location>
</feature>
<keyword evidence="16" id="KW-1185">Reference proteome</keyword>
<evidence type="ECO:0000256" key="7">
    <source>
        <dbReference type="ARBA" id="ARBA00022679"/>
    </source>
</evidence>
<dbReference type="PROSITE" id="PS00108">
    <property type="entry name" value="PROTEIN_KINASE_ST"/>
    <property type="match status" value="1"/>
</dbReference>
<feature type="region of interest" description="Disordered" evidence="13">
    <location>
        <begin position="2125"/>
        <end position="2207"/>
    </location>
</feature>
<dbReference type="FunFam" id="3.10.20.90:FF:000012">
    <property type="entry name" value="Serine/threonine-protein kinase WNK1 isoform 2"/>
    <property type="match status" value="1"/>
</dbReference>
<feature type="region of interest" description="Disordered" evidence="13">
    <location>
        <begin position="580"/>
        <end position="650"/>
    </location>
</feature>
<dbReference type="FunFam" id="3.30.200.20:FF:000494">
    <property type="entry name" value="serine/threonine-protein kinase WNK2 isoform X2"/>
    <property type="match status" value="1"/>
</dbReference>
<reference evidence="15 16" key="1">
    <citation type="submission" date="2019-09" db="EMBL/GenBank/DDBJ databases">
        <title>Bird 10,000 Genomes (B10K) Project - Family phase.</title>
        <authorList>
            <person name="Zhang G."/>
        </authorList>
    </citation>
    <scope>NUCLEOTIDE SEQUENCE [LARGE SCALE GENOMIC DNA]</scope>
    <source>
        <strain evidence="15">B10K-DU-002-47</strain>
        <tissue evidence="15">Muscle</tissue>
    </source>
</reference>
<feature type="compositionally biased region" description="Basic residues" evidence="13">
    <location>
        <begin position="1107"/>
        <end position="1127"/>
    </location>
</feature>
<feature type="compositionally biased region" description="Low complexity" evidence="13">
    <location>
        <begin position="183"/>
        <end position="198"/>
    </location>
</feature>
<feature type="region of interest" description="Disordered" evidence="13">
    <location>
        <begin position="705"/>
        <end position="796"/>
    </location>
</feature>
<comment type="catalytic activity">
    <reaction evidence="12">
        <text>L-seryl-[protein] + ATP = O-phospho-L-seryl-[protein] + ADP + H(+)</text>
        <dbReference type="Rhea" id="RHEA:17989"/>
        <dbReference type="Rhea" id="RHEA-COMP:9863"/>
        <dbReference type="Rhea" id="RHEA-COMP:11604"/>
        <dbReference type="ChEBI" id="CHEBI:15378"/>
        <dbReference type="ChEBI" id="CHEBI:29999"/>
        <dbReference type="ChEBI" id="CHEBI:30616"/>
        <dbReference type="ChEBI" id="CHEBI:83421"/>
        <dbReference type="ChEBI" id="CHEBI:456216"/>
        <dbReference type="EC" id="2.7.11.1"/>
    </reaction>
</comment>
<feature type="compositionally biased region" description="Basic and acidic residues" evidence="13">
    <location>
        <begin position="199"/>
        <end position="208"/>
    </location>
</feature>
<dbReference type="Gene3D" id="1.10.510.10">
    <property type="entry name" value="Transferase(Phosphotransferase) domain 1"/>
    <property type="match status" value="1"/>
</dbReference>
<evidence type="ECO:0000313" key="16">
    <source>
        <dbReference type="Proteomes" id="UP000565698"/>
    </source>
</evidence>
<feature type="region of interest" description="Disordered" evidence="13">
    <location>
        <begin position="2002"/>
        <end position="2055"/>
    </location>
</feature>
<evidence type="ECO:0000256" key="3">
    <source>
        <dbReference type="ARBA" id="ARBA00012513"/>
    </source>
</evidence>
<evidence type="ECO:0000256" key="2">
    <source>
        <dbReference type="ARBA" id="ARBA00004496"/>
    </source>
</evidence>
<keyword evidence="7" id="KW-0808">Transferase</keyword>